<organism evidence="2 3">
    <name type="scientific">Luteolibacter yonseiensis</name>
    <dbReference type="NCBI Taxonomy" id="1144680"/>
    <lineage>
        <taxon>Bacteria</taxon>
        <taxon>Pseudomonadati</taxon>
        <taxon>Verrucomicrobiota</taxon>
        <taxon>Verrucomicrobiia</taxon>
        <taxon>Verrucomicrobiales</taxon>
        <taxon>Verrucomicrobiaceae</taxon>
        <taxon>Luteolibacter</taxon>
    </lineage>
</organism>
<name>A0A934VD82_9BACT</name>
<reference evidence="2" key="1">
    <citation type="submission" date="2021-01" db="EMBL/GenBank/DDBJ databases">
        <title>Modified the classification status of verrucomicrobia.</title>
        <authorList>
            <person name="Feng X."/>
        </authorList>
    </citation>
    <scope>NUCLEOTIDE SEQUENCE</scope>
    <source>
        <strain evidence="2">JCM 18052</strain>
    </source>
</reference>
<dbReference type="PANTHER" id="PTHR30272:SF1">
    <property type="entry name" value="3-HYDROXYACYL-[ACYL-CARRIER-PROTEIN] DEHYDRATASE"/>
    <property type="match status" value="1"/>
</dbReference>
<dbReference type="InterPro" id="IPR029069">
    <property type="entry name" value="HotDog_dom_sf"/>
</dbReference>
<protein>
    <submittedName>
        <fullName evidence="2">Beta-hydroxyacyl-ACP dehydratase</fullName>
    </submittedName>
</protein>
<sequence length="138" mass="14109">MQVALQSLPHGPSFRFLDELVTLEPGKEASARYLVRGDEGFLAAHFPGNPMMPGVLLIEAIAQLGGIVVQPALTELRLTGVRAAKVLGAAVPGDVLEIRAKIEGSLGGLVQIEGDVSGPHGLLASAKVTLSGAVPGNG</sequence>
<evidence type="ECO:0000256" key="1">
    <source>
        <dbReference type="ARBA" id="ARBA00023239"/>
    </source>
</evidence>
<gene>
    <name evidence="2" type="ORF">JIN84_19230</name>
</gene>
<keyword evidence="3" id="KW-1185">Reference proteome</keyword>
<dbReference type="RefSeq" id="WP_200352691.1">
    <property type="nucleotide sequence ID" value="NZ_BAABHZ010000001.1"/>
</dbReference>
<dbReference type="Gene3D" id="3.10.129.10">
    <property type="entry name" value="Hotdog Thioesterase"/>
    <property type="match status" value="1"/>
</dbReference>
<dbReference type="SUPFAM" id="SSF54637">
    <property type="entry name" value="Thioesterase/thiol ester dehydrase-isomerase"/>
    <property type="match status" value="1"/>
</dbReference>
<keyword evidence="1" id="KW-0456">Lyase</keyword>
<evidence type="ECO:0000313" key="3">
    <source>
        <dbReference type="Proteomes" id="UP000600139"/>
    </source>
</evidence>
<dbReference type="Proteomes" id="UP000600139">
    <property type="component" value="Unassembled WGS sequence"/>
</dbReference>
<dbReference type="GO" id="GO:0016829">
    <property type="term" value="F:lyase activity"/>
    <property type="evidence" value="ECO:0007669"/>
    <property type="project" value="UniProtKB-KW"/>
</dbReference>
<evidence type="ECO:0000313" key="2">
    <source>
        <dbReference type="EMBL" id="MBK1817761.1"/>
    </source>
</evidence>
<dbReference type="PANTHER" id="PTHR30272">
    <property type="entry name" value="3-HYDROXYACYL-[ACYL-CARRIER-PROTEIN] DEHYDRATASE"/>
    <property type="match status" value="1"/>
</dbReference>
<accession>A0A934VD82</accession>
<dbReference type="AlphaFoldDB" id="A0A934VD82"/>
<dbReference type="InterPro" id="IPR013114">
    <property type="entry name" value="FabA_FabZ"/>
</dbReference>
<dbReference type="EMBL" id="JAENIK010000012">
    <property type="protein sequence ID" value="MBK1817761.1"/>
    <property type="molecule type" value="Genomic_DNA"/>
</dbReference>
<dbReference type="Pfam" id="PF07977">
    <property type="entry name" value="FabA"/>
    <property type="match status" value="1"/>
</dbReference>
<proteinExistence type="predicted"/>
<comment type="caution">
    <text evidence="2">The sequence shown here is derived from an EMBL/GenBank/DDBJ whole genome shotgun (WGS) entry which is preliminary data.</text>
</comment>